<keyword evidence="3" id="KW-1185">Reference proteome</keyword>
<feature type="signal peptide" evidence="1">
    <location>
        <begin position="1"/>
        <end position="16"/>
    </location>
</feature>
<dbReference type="EMBL" id="JAGMWT010000001">
    <property type="protein sequence ID" value="KAH7139314.1"/>
    <property type="molecule type" value="Genomic_DNA"/>
</dbReference>
<protein>
    <submittedName>
        <fullName evidence="2">Uncharacterized protein</fullName>
    </submittedName>
</protein>
<sequence>MRLFCILAAFAAFVIASPTESNWFRAGADVVANPIVIPDTVRPSVTDIYVSLGKTQRHVGNVVGSDLYGHVWQGLARICPVLGGHCNKESIVIPVPYVDQDRYLPGKLVIILKDSRYPTNEKFHNLLIGLVAGALQRSSEDRKNCYWTTYGSQKRRVWFCNVGNTVWASIKDAFIRVEIKAEGSGGTFDCPAILRSVEDSVDDLMPELREVFGRDPTRLVDCGLD</sequence>
<dbReference type="Proteomes" id="UP000700596">
    <property type="component" value="Unassembled WGS sequence"/>
</dbReference>
<dbReference type="OrthoDB" id="3688572at2759"/>
<evidence type="ECO:0000313" key="3">
    <source>
        <dbReference type="Proteomes" id="UP000700596"/>
    </source>
</evidence>
<keyword evidence="1" id="KW-0732">Signal</keyword>
<feature type="chain" id="PRO_5040326580" evidence="1">
    <location>
        <begin position="17"/>
        <end position="225"/>
    </location>
</feature>
<comment type="caution">
    <text evidence="2">The sequence shown here is derived from an EMBL/GenBank/DDBJ whole genome shotgun (WGS) entry which is preliminary data.</text>
</comment>
<evidence type="ECO:0000313" key="2">
    <source>
        <dbReference type="EMBL" id="KAH7139314.1"/>
    </source>
</evidence>
<accession>A0A9P9EGV3</accession>
<reference evidence="2" key="1">
    <citation type="journal article" date="2021" name="Nat. Commun.">
        <title>Genetic determinants of endophytism in the Arabidopsis root mycobiome.</title>
        <authorList>
            <person name="Mesny F."/>
            <person name="Miyauchi S."/>
            <person name="Thiergart T."/>
            <person name="Pickel B."/>
            <person name="Atanasova L."/>
            <person name="Karlsson M."/>
            <person name="Huettel B."/>
            <person name="Barry K.W."/>
            <person name="Haridas S."/>
            <person name="Chen C."/>
            <person name="Bauer D."/>
            <person name="Andreopoulos W."/>
            <person name="Pangilinan J."/>
            <person name="LaButti K."/>
            <person name="Riley R."/>
            <person name="Lipzen A."/>
            <person name="Clum A."/>
            <person name="Drula E."/>
            <person name="Henrissat B."/>
            <person name="Kohler A."/>
            <person name="Grigoriev I.V."/>
            <person name="Martin F.M."/>
            <person name="Hacquard S."/>
        </authorList>
    </citation>
    <scope>NUCLEOTIDE SEQUENCE</scope>
    <source>
        <strain evidence="2">MPI-CAGE-CH-0243</strain>
    </source>
</reference>
<evidence type="ECO:0000256" key="1">
    <source>
        <dbReference type="SAM" id="SignalP"/>
    </source>
</evidence>
<proteinExistence type="predicted"/>
<gene>
    <name evidence="2" type="ORF">B0J11DRAFT_564118</name>
</gene>
<dbReference type="AlphaFoldDB" id="A0A9P9EGV3"/>
<name>A0A9P9EGV3_9PLEO</name>
<organism evidence="2 3">
    <name type="scientific">Dendryphion nanum</name>
    <dbReference type="NCBI Taxonomy" id="256645"/>
    <lineage>
        <taxon>Eukaryota</taxon>
        <taxon>Fungi</taxon>
        <taxon>Dikarya</taxon>
        <taxon>Ascomycota</taxon>
        <taxon>Pezizomycotina</taxon>
        <taxon>Dothideomycetes</taxon>
        <taxon>Pleosporomycetidae</taxon>
        <taxon>Pleosporales</taxon>
        <taxon>Torulaceae</taxon>
        <taxon>Dendryphion</taxon>
    </lineage>
</organism>